<accession>A0A1A8WUQ1</accession>
<evidence type="ECO:0000313" key="3">
    <source>
        <dbReference type="Proteomes" id="UP000078597"/>
    </source>
</evidence>
<dbReference type="AlphaFoldDB" id="A0A1A8WUQ1"/>
<keyword evidence="1" id="KW-0812">Transmembrane</keyword>
<feature type="transmembrane region" description="Helical" evidence="1">
    <location>
        <begin position="158"/>
        <end position="177"/>
    </location>
</feature>
<feature type="transmembrane region" description="Helical" evidence="1">
    <location>
        <begin position="130"/>
        <end position="152"/>
    </location>
</feature>
<name>A0A1A8WUQ1_PLAMA</name>
<evidence type="ECO:0000313" key="2">
    <source>
        <dbReference type="EMBL" id="SBS96073.1"/>
    </source>
</evidence>
<proteinExistence type="predicted"/>
<protein>
    <submittedName>
        <fullName evidence="2">Uncharacterized protein</fullName>
    </submittedName>
</protein>
<dbReference type="VEuPathDB" id="PlasmoDB:PmUG01_05025200"/>
<keyword evidence="1" id="KW-1133">Transmembrane helix</keyword>
<gene>
    <name evidence="2" type="ORF">PMALA_051000</name>
</gene>
<evidence type="ECO:0000256" key="1">
    <source>
        <dbReference type="SAM" id="Phobius"/>
    </source>
</evidence>
<dbReference type="Proteomes" id="UP000078597">
    <property type="component" value="Unassembled WGS sequence"/>
</dbReference>
<keyword evidence="1" id="KW-0472">Membrane</keyword>
<reference evidence="3" key="1">
    <citation type="submission" date="2016-05" db="EMBL/GenBank/DDBJ databases">
        <authorList>
            <person name="Naeem Raeece"/>
        </authorList>
    </citation>
    <scope>NUCLEOTIDE SEQUENCE [LARGE SCALE GENOMIC DNA]</scope>
</reference>
<sequence>MKSRKNNKTDKANKASRANTCKVKYSFLYNDKILKLAENIVILANSLSLYKKKYNNYVMREELSTKKRNCKNGKCIESNNNNNRDQLNRNKYIRGLSINSSFFPIFNFYECFVRDLIDLCNNYTDIYVEFLYILIINSNLFNNFIYICTFTSGDKNDLFLYLMYKNFLILIEYYYYFNNSFYFNELYIKLKGIYDNRENLVDNCKARKKKYVLLGKSVNFLSNQIDPEQCGTFREKKRRKVRGVQNVRHV</sequence>
<dbReference type="EMBL" id="FLQW01003675">
    <property type="protein sequence ID" value="SBS96073.1"/>
    <property type="molecule type" value="Genomic_DNA"/>
</dbReference>
<organism evidence="2 3">
    <name type="scientific">Plasmodium malariae</name>
    <dbReference type="NCBI Taxonomy" id="5858"/>
    <lineage>
        <taxon>Eukaryota</taxon>
        <taxon>Sar</taxon>
        <taxon>Alveolata</taxon>
        <taxon>Apicomplexa</taxon>
        <taxon>Aconoidasida</taxon>
        <taxon>Haemosporida</taxon>
        <taxon>Plasmodiidae</taxon>
        <taxon>Plasmodium</taxon>
        <taxon>Plasmodium (Plasmodium)</taxon>
    </lineage>
</organism>